<evidence type="ECO:0000313" key="4">
    <source>
        <dbReference type="Proteomes" id="UP000008210"/>
    </source>
</evidence>
<keyword evidence="2" id="KW-0808">Transferase</keyword>
<feature type="domain" description="Aminoglycoside phosphotransferase" evidence="1">
    <location>
        <begin position="36"/>
        <end position="250"/>
    </location>
</feature>
<keyword evidence="4" id="KW-1185">Reference proteome</keyword>
<sequence length="324" mass="36218">MTEAAPSNDVALVRQAIVAAYGIDVVDVREVVRGVNRTFYLSESGDRTYYLRLYRIHGRGDVEIDAELRLLERIEQDEVLAISVARPTLEGARSFRVALSDGAMRRAALFSGAAGRPLGMTGDDLGVAAQALKRLHGQPPLKECAPRRQIADLCEADRTLTRLAERFTFAGHAVAAARKRCERLVAAGWPPAEMPIGFCHGDYRVANMRIDGPRITLFDFDDCGCGPQWFDLATIGWWLEIDGRYDAAFLWRAFVSAYMPALHGSPAFRHAISLLILLNEINSIRFLLDYCALDDDLWRDVCKRLDDMSYRVVSGQLAINRWPA</sequence>
<evidence type="ECO:0000313" key="2">
    <source>
        <dbReference type="EMBL" id="CAJ94297.1"/>
    </source>
</evidence>
<protein>
    <submittedName>
        <fullName evidence="2">Putative homoserine kinase type II</fullName>
        <ecNumber evidence="2">2.7.1.39</ecNumber>
    </submittedName>
</protein>
<reference evidence="2 4" key="1">
    <citation type="journal article" date="2006" name="Nat. Biotechnol.">
        <title>Genome sequence of the bioplastic-producing 'Knallgas' bacterium Ralstonia eutropha H16.</title>
        <authorList>
            <person name="Pohlmann A."/>
            <person name="Fricke W.F."/>
            <person name="Reinecke F."/>
            <person name="Kusian B."/>
            <person name="Liesegang H."/>
            <person name="Cramm R."/>
            <person name="Eitinger T."/>
            <person name="Ewering C."/>
            <person name="Potter M."/>
            <person name="Schwartz E."/>
            <person name="Strittmatter A."/>
            <person name="Voss I."/>
            <person name="Gottschalk G."/>
            <person name="Steinbuechel A."/>
            <person name="Friedrich B."/>
            <person name="Bowien B."/>
        </authorList>
    </citation>
    <scope>NUCLEOTIDE SEQUENCE [LARGE SCALE GENOMIC DNA]</scope>
    <source>
        <strain evidence="4">ATCC 17699 / DSM 428 / KCTC 22496 / NCIMB 10442 / H16 / Stanier 337</strain>
        <strain evidence="2">H16</strain>
    </source>
</reference>
<accession>Q0K6S4</accession>
<reference evidence="3 5" key="2">
    <citation type="submission" date="2019-04" db="EMBL/GenBank/DDBJ databases">
        <title>Long-read de novo sequencing of Cupriavidus necator H16.</title>
        <authorList>
            <person name="Little G.T."/>
            <person name="Ehsaan M."/>
            <person name="Arenas-Lopez C."/>
            <person name="Jawed K."/>
            <person name="Winzer K."/>
            <person name="Kovacs K."/>
            <person name="Malys N."/>
            <person name="Minton N.P."/>
        </authorList>
    </citation>
    <scope>NUCLEOTIDE SEQUENCE [LARGE SCALE GENOMIC DNA]</scope>
    <source>
        <strain evidence="3 5">H16</strain>
    </source>
</reference>
<dbReference type="Proteomes" id="UP000296079">
    <property type="component" value="Chromosome 1"/>
</dbReference>
<dbReference type="Proteomes" id="UP000008210">
    <property type="component" value="Chromosome 1"/>
</dbReference>
<dbReference type="GO" id="GO:0004413">
    <property type="term" value="F:homoserine kinase activity"/>
    <property type="evidence" value="ECO:0007669"/>
    <property type="project" value="UniProtKB-EC"/>
</dbReference>
<dbReference type="AlphaFoldDB" id="Q0K6S4"/>
<dbReference type="InterPro" id="IPR011009">
    <property type="entry name" value="Kinase-like_dom_sf"/>
</dbReference>
<dbReference type="EC" id="2.7.1.39" evidence="2"/>
<name>Q0K6S4_CUPNH</name>
<dbReference type="InterPro" id="IPR002575">
    <property type="entry name" value="Aminoglycoside_PTrfase"/>
</dbReference>
<dbReference type="EMBL" id="CP039287">
    <property type="protein sequence ID" value="QCC02052.1"/>
    <property type="molecule type" value="Genomic_DNA"/>
</dbReference>
<evidence type="ECO:0000313" key="5">
    <source>
        <dbReference type="Proteomes" id="UP000296079"/>
    </source>
</evidence>
<evidence type="ECO:0000259" key="1">
    <source>
        <dbReference type="Pfam" id="PF01636"/>
    </source>
</evidence>
<dbReference type="RefSeq" id="WP_011616059.1">
    <property type="nucleotide sequence ID" value="NC_008313.1"/>
</dbReference>
<dbReference type="KEGG" id="reh:H16_A3222"/>
<gene>
    <name evidence="2" type="ordered locus">H16_A3222</name>
    <name evidence="3" type="ORF">E6A55_16410</name>
</gene>
<dbReference type="SUPFAM" id="SSF56112">
    <property type="entry name" value="Protein kinase-like (PK-like)"/>
    <property type="match status" value="1"/>
</dbReference>
<evidence type="ECO:0000313" key="3">
    <source>
        <dbReference type="EMBL" id="QCC02052.1"/>
    </source>
</evidence>
<dbReference type="HOGENOM" id="CLU_899178_0_0_4"/>
<dbReference type="Pfam" id="PF01636">
    <property type="entry name" value="APH"/>
    <property type="match status" value="1"/>
</dbReference>
<dbReference type="EMBL" id="AM260479">
    <property type="protein sequence ID" value="CAJ94297.1"/>
    <property type="molecule type" value="Genomic_DNA"/>
</dbReference>
<dbReference type="Gene3D" id="3.90.1200.10">
    <property type="match status" value="1"/>
</dbReference>
<dbReference type="OrthoDB" id="241498at2"/>
<dbReference type="STRING" id="381666.H16_A3222"/>
<organism evidence="2 4">
    <name type="scientific">Cupriavidus necator (strain ATCC 17699 / DSM 428 / KCTC 22496 / NCIMB 10442 / H16 / Stanier 337)</name>
    <name type="common">Ralstonia eutropha</name>
    <dbReference type="NCBI Taxonomy" id="381666"/>
    <lineage>
        <taxon>Bacteria</taxon>
        <taxon>Pseudomonadati</taxon>
        <taxon>Pseudomonadota</taxon>
        <taxon>Betaproteobacteria</taxon>
        <taxon>Burkholderiales</taxon>
        <taxon>Burkholderiaceae</taxon>
        <taxon>Cupriavidus</taxon>
    </lineage>
</organism>
<proteinExistence type="predicted"/>
<keyword evidence="2" id="KW-0418">Kinase</keyword>
<dbReference type="eggNOG" id="COG2334">
    <property type="taxonomic scope" value="Bacteria"/>
</dbReference>